<evidence type="ECO:0000256" key="1">
    <source>
        <dbReference type="ARBA" id="ARBA00022679"/>
    </source>
</evidence>
<sequence>MSMFIRKAEMNDAGPLCGLSGQLGYAVSEAQMSERLGNILPDPEHAVFVMEVEDEIAGWVHVHGRFLLESAPFAEIGGLVVSNRHRRQGIGEKLMRACETWAREQGFSAMRVRSGAQRKEAHAFYVGIGYANVKAQQVFHLNL</sequence>
<comment type="caution">
    <text evidence="4">The sequence shown here is derived from an EMBL/GenBank/DDBJ whole genome shotgun (WGS) entry which is preliminary data.</text>
</comment>
<keyword evidence="5" id="KW-1185">Reference proteome</keyword>
<name>A0A559K8R2_9BACL</name>
<dbReference type="OrthoDB" id="9789603at2"/>
<dbReference type="InterPro" id="IPR000182">
    <property type="entry name" value="GNAT_dom"/>
</dbReference>
<feature type="domain" description="N-acetyltransferase" evidence="3">
    <location>
        <begin position="3"/>
        <end position="143"/>
    </location>
</feature>
<dbReference type="CDD" id="cd04301">
    <property type="entry name" value="NAT_SF"/>
    <property type="match status" value="1"/>
</dbReference>
<keyword evidence="1 4" id="KW-0808">Transferase</keyword>
<dbReference type="Proteomes" id="UP000317036">
    <property type="component" value="Unassembled WGS sequence"/>
</dbReference>
<evidence type="ECO:0000313" key="4">
    <source>
        <dbReference type="EMBL" id="TVY08507.1"/>
    </source>
</evidence>
<dbReference type="Pfam" id="PF00583">
    <property type="entry name" value="Acetyltransf_1"/>
    <property type="match status" value="1"/>
</dbReference>
<dbReference type="PROSITE" id="PS51186">
    <property type="entry name" value="GNAT"/>
    <property type="match status" value="1"/>
</dbReference>
<evidence type="ECO:0000313" key="5">
    <source>
        <dbReference type="Proteomes" id="UP000317036"/>
    </source>
</evidence>
<organism evidence="4 5">
    <name type="scientific">Paenibacillus cremeus</name>
    <dbReference type="NCBI Taxonomy" id="2163881"/>
    <lineage>
        <taxon>Bacteria</taxon>
        <taxon>Bacillati</taxon>
        <taxon>Bacillota</taxon>
        <taxon>Bacilli</taxon>
        <taxon>Bacillales</taxon>
        <taxon>Paenibacillaceae</taxon>
        <taxon>Paenibacillus</taxon>
    </lineage>
</organism>
<dbReference type="PANTHER" id="PTHR43877:SF2">
    <property type="entry name" value="AMINOALKYLPHOSPHONATE N-ACETYLTRANSFERASE-RELATED"/>
    <property type="match status" value="1"/>
</dbReference>
<dbReference type="SUPFAM" id="SSF55729">
    <property type="entry name" value="Acyl-CoA N-acyltransferases (Nat)"/>
    <property type="match status" value="1"/>
</dbReference>
<dbReference type="Gene3D" id="3.40.630.30">
    <property type="match status" value="1"/>
</dbReference>
<dbReference type="PANTHER" id="PTHR43877">
    <property type="entry name" value="AMINOALKYLPHOSPHONATE N-ACETYLTRANSFERASE-RELATED-RELATED"/>
    <property type="match status" value="1"/>
</dbReference>
<dbReference type="AlphaFoldDB" id="A0A559K8R2"/>
<dbReference type="GO" id="GO:0016747">
    <property type="term" value="F:acyltransferase activity, transferring groups other than amino-acyl groups"/>
    <property type="evidence" value="ECO:0007669"/>
    <property type="project" value="InterPro"/>
</dbReference>
<dbReference type="InterPro" id="IPR050832">
    <property type="entry name" value="Bact_Acetyltransf"/>
</dbReference>
<protein>
    <submittedName>
        <fullName evidence="4">GNAT family N-acetyltransferase</fullName>
    </submittedName>
</protein>
<gene>
    <name evidence="4" type="ORF">FPZ49_17950</name>
</gene>
<keyword evidence="2" id="KW-0012">Acyltransferase</keyword>
<reference evidence="4 5" key="1">
    <citation type="submission" date="2019-07" db="EMBL/GenBank/DDBJ databases">
        <authorList>
            <person name="Kim J."/>
        </authorList>
    </citation>
    <scope>NUCLEOTIDE SEQUENCE [LARGE SCALE GENOMIC DNA]</scope>
    <source>
        <strain evidence="4 5">JC52</strain>
    </source>
</reference>
<dbReference type="EMBL" id="VNJI01000022">
    <property type="protein sequence ID" value="TVY08507.1"/>
    <property type="molecule type" value="Genomic_DNA"/>
</dbReference>
<proteinExistence type="predicted"/>
<dbReference type="InterPro" id="IPR016181">
    <property type="entry name" value="Acyl_CoA_acyltransferase"/>
</dbReference>
<evidence type="ECO:0000256" key="2">
    <source>
        <dbReference type="ARBA" id="ARBA00023315"/>
    </source>
</evidence>
<accession>A0A559K8R2</accession>
<evidence type="ECO:0000259" key="3">
    <source>
        <dbReference type="PROSITE" id="PS51186"/>
    </source>
</evidence>